<evidence type="ECO:0000256" key="2">
    <source>
        <dbReference type="ARBA" id="ARBA00022692"/>
    </source>
</evidence>
<feature type="transmembrane region" description="Helical" evidence="5">
    <location>
        <begin position="67"/>
        <end position="88"/>
    </location>
</feature>
<name>A0A1H0XW82_9EURY</name>
<sequence>MNRRLATVGLFGTLATLWGFSFLAISVGLESLEPVLFAAFRYDLGAVLLLGYALASGATWRPADRANVAAVLAGGVFLVGMNAFLFVGQQTVPSGVAAILQSLVPIATSLWALGLLPEERVSPVGAVGIALGFLGVVLIVRPDPANLLGDRVVGRLLILLQVAGVALGGVLVQRARPTLDNAALSGWSMLVGGVLLHAVSVGLGESFSLPATLRTGAAVAYLGVFATAAAFSIYFHLLETQGALETSLVAYLVPVVATVAGVAILDENITPATLLGFLVVFAGFVVLKRRAIAELVSDTAVAVGRAGD</sequence>
<evidence type="ECO:0000313" key="9">
    <source>
        <dbReference type="Proteomes" id="UP000199289"/>
    </source>
</evidence>
<dbReference type="EMBL" id="QQST01000001">
    <property type="protein sequence ID" value="RDI72118.1"/>
    <property type="molecule type" value="Genomic_DNA"/>
</dbReference>
<organism evidence="8 9">
    <name type="scientific">Halopelagius longus</name>
    <dbReference type="NCBI Taxonomy" id="1236180"/>
    <lineage>
        <taxon>Archaea</taxon>
        <taxon>Methanobacteriati</taxon>
        <taxon>Methanobacteriota</taxon>
        <taxon>Stenosarchaea group</taxon>
        <taxon>Halobacteria</taxon>
        <taxon>Halobacteriales</taxon>
        <taxon>Haloferacaceae</taxon>
    </lineage>
</organism>
<reference evidence="9" key="1">
    <citation type="submission" date="2016-10" db="EMBL/GenBank/DDBJ databases">
        <authorList>
            <person name="Varghese N."/>
            <person name="Submissions S."/>
        </authorList>
    </citation>
    <scope>NUCLEOTIDE SEQUENCE [LARGE SCALE GENOMIC DNA]</scope>
    <source>
        <strain evidence="9">CGMCC 1.12397</strain>
    </source>
</reference>
<feature type="transmembrane region" description="Helical" evidence="5">
    <location>
        <begin position="152"/>
        <end position="172"/>
    </location>
</feature>
<gene>
    <name evidence="7" type="ORF">DWB78_10555</name>
    <name evidence="8" type="ORF">SAMN05216278_0219</name>
</gene>
<feature type="domain" description="EamA" evidence="6">
    <location>
        <begin position="13"/>
        <end position="140"/>
    </location>
</feature>
<feature type="transmembrane region" description="Helical" evidence="5">
    <location>
        <begin position="94"/>
        <end position="116"/>
    </location>
</feature>
<evidence type="ECO:0000313" key="10">
    <source>
        <dbReference type="Proteomes" id="UP000255421"/>
    </source>
</evidence>
<keyword evidence="10" id="KW-1185">Reference proteome</keyword>
<feature type="transmembrane region" description="Helical" evidence="5">
    <location>
        <begin position="248"/>
        <end position="265"/>
    </location>
</feature>
<feature type="transmembrane region" description="Helical" evidence="5">
    <location>
        <begin position="123"/>
        <end position="140"/>
    </location>
</feature>
<feature type="transmembrane region" description="Helical" evidence="5">
    <location>
        <begin position="184"/>
        <end position="203"/>
    </location>
</feature>
<evidence type="ECO:0000313" key="7">
    <source>
        <dbReference type="EMBL" id="RDI72118.1"/>
    </source>
</evidence>
<dbReference type="Proteomes" id="UP000255421">
    <property type="component" value="Unassembled WGS sequence"/>
</dbReference>
<dbReference type="RefSeq" id="WP_092531649.1">
    <property type="nucleotide sequence ID" value="NZ_FNKQ01000001.1"/>
</dbReference>
<dbReference type="InterPro" id="IPR037185">
    <property type="entry name" value="EmrE-like"/>
</dbReference>
<proteinExistence type="predicted"/>
<dbReference type="GO" id="GO:0016020">
    <property type="term" value="C:membrane"/>
    <property type="evidence" value="ECO:0007669"/>
    <property type="project" value="UniProtKB-SubCell"/>
</dbReference>
<feature type="domain" description="EamA" evidence="6">
    <location>
        <begin position="154"/>
        <end position="287"/>
    </location>
</feature>
<evidence type="ECO:0000256" key="3">
    <source>
        <dbReference type="ARBA" id="ARBA00022989"/>
    </source>
</evidence>
<dbReference type="InterPro" id="IPR000620">
    <property type="entry name" value="EamA_dom"/>
</dbReference>
<feature type="transmembrane region" description="Helical" evidence="5">
    <location>
        <begin position="36"/>
        <end position="55"/>
    </location>
</feature>
<dbReference type="Pfam" id="PF00892">
    <property type="entry name" value="EamA"/>
    <property type="match status" value="2"/>
</dbReference>
<evidence type="ECO:0000256" key="1">
    <source>
        <dbReference type="ARBA" id="ARBA00004141"/>
    </source>
</evidence>
<keyword evidence="2 5" id="KW-0812">Transmembrane</keyword>
<dbReference type="SUPFAM" id="SSF103481">
    <property type="entry name" value="Multidrug resistance efflux transporter EmrE"/>
    <property type="match status" value="2"/>
</dbReference>
<dbReference type="Proteomes" id="UP000199289">
    <property type="component" value="Unassembled WGS sequence"/>
</dbReference>
<feature type="transmembrane region" description="Helical" evidence="5">
    <location>
        <begin position="271"/>
        <end position="287"/>
    </location>
</feature>
<dbReference type="PANTHER" id="PTHR32322">
    <property type="entry name" value="INNER MEMBRANE TRANSPORTER"/>
    <property type="match status" value="1"/>
</dbReference>
<reference evidence="7 10" key="3">
    <citation type="submission" date="2018-07" db="EMBL/GenBank/DDBJ databases">
        <title>Genome sequence of extremly halophilic archaeon Halopelagius longus strain BC12-B1.</title>
        <authorList>
            <person name="Zhang X."/>
        </authorList>
    </citation>
    <scope>NUCLEOTIDE SEQUENCE [LARGE SCALE GENOMIC DNA]</scope>
    <source>
        <strain evidence="7 10">BC12-B1</strain>
    </source>
</reference>
<evidence type="ECO:0000313" key="8">
    <source>
        <dbReference type="EMBL" id="SDQ06926.1"/>
    </source>
</evidence>
<feature type="transmembrane region" description="Helical" evidence="5">
    <location>
        <begin position="215"/>
        <end position="236"/>
    </location>
</feature>
<dbReference type="PANTHER" id="PTHR32322:SF2">
    <property type="entry name" value="EAMA DOMAIN-CONTAINING PROTEIN"/>
    <property type="match status" value="1"/>
</dbReference>
<reference evidence="8" key="2">
    <citation type="submission" date="2016-10" db="EMBL/GenBank/DDBJ databases">
        <authorList>
            <person name="de Groot N.N."/>
        </authorList>
    </citation>
    <scope>NUCLEOTIDE SEQUENCE [LARGE SCALE GENOMIC DNA]</scope>
    <source>
        <strain evidence="8">CGMCC 1.12397</strain>
    </source>
</reference>
<keyword evidence="3 5" id="KW-1133">Transmembrane helix</keyword>
<comment type="subcellular location">
    <subcellularLocation>
        <location evidence="1">Membrane</location>
        <topology evidence="1">Multi-pass membrane protein</topology>
    </subcellularLocation>
</comment>
<evidence type="ECO:0000259" key="6">
    <source>
        <dbReference type="Pfam" id="PF00892"/>
    </source>
</evidence>
<dbReference type="InterPro" id="IPR050638">
    <property type="entry name" value="AA-Vitamin_Transporters"/>
</dbReference>
<dbReference type="OrthoDB" id="17861at2157"/>
<accession>A0A1H0XW82</accession>
<keyword evidence="4 5" id="KW-0472">Membrane</keyword>
<dbReference type="AlphaFoldDB" id="A0A1H0XW82"/>
<evidence type="ECO:0000256" key="4">
    <source>
        <dbReference type="ARBA" id="ARBA00023136"/>
    </source>
</evidence>
<dbReference type="EMBL" id="FNKQ01000001">
    <property type="protein sequence ID" value="SDQ06926.1"/>
    <property type="molecule type" value="Genomic_DNA"/>
</dbReference>
<evidence type="ECO:0000256" key="5">
    <source>
        <dbReference type="SAM" id="Phobius"/>
    </source>
</evidence>
<protein>
    <submittedName>
        <fullName evidence="7">EamA/RhaT family transporter</fullName>
    </submittedName>
    <submittedName>
        <fullName evidence="8">PEP-CTERM protein-sorting domain-containing protein</fullName>
    </submittedName>
</protein>